<dbReference type="PANTHER" id="PTHR10724">
    <property type="entry name" value="30S RIBOSOMAL PROTEIN S1"/>
    <property type="match status" value="1"/>
</dbReference>
<evidence type="ECO:0000313" key="6">
    <source>
        <dbReference type="Proteomes" id="UP001321786"/>
    </source>
</evidence>
<dbReference type="EMBL" id="AP028654">
    <property type="protein sequence ID" value="BEP28280.1"/>
    <property type="molecule type" value="Genomic_DNA"/>
</dbReference>
<evidence type="ECO:0000256" key="2">
    <source>
        <dbReference type="ARBA" id="ARBA00022980"/>
    </source>
</evidence>
<dbReference type="GO" id="GO:0006412">
    <property type="term" value="P:translation"/>
    <property type="evidence" value="ECO:0007669"/>
    <property type="project" value="TreeGrafter"/>
</dbReference>
<protein>
    <submittedName>
        <fullName evidence="5">30S ribosomal protein S1</fullName>
    </submittedName>
</protein>
<dbReference type="GO" id="GO:0003735">
    <property type="term" value="F:structural constituent of ribosome"/>
    <property type="evidence" value="ECO:0007669"/>
    <property type="project" value="TreeGrafter"/>
</dbReference>
<dbReference type="Proteomes" id="UP001321786">
    <property type="component" value="Chromosome"/>
</dbReference>
<dbReference type="InterPro" id="IPR050437">
    <property type="entry name" value="Ribos_protein_bS1-like"/>
</dbReference>
<dbReference type="FunFam" id="2.40.50.140:FF:000051">
    <property type="entry name" value="RNA-binding transcriptional accessory protein"/>
    <property type="match status" value="2"/>
</dbReference>
<dbReference type="CDD" id="cd05687">
    <property type="entry name" value="S1_RPS1_repeat_ec1_hs1"/>
    <property type="match status" value="1"/>
</dbReference>
<feature type="domain" description="S1 motif" evidence="4">
    <location>
        <begin position="233"/>
        <end position="301"/>
    </location>
</feature>
<dbReference type="PANTHER" id="PTHR10724:SF7">
    <property type="entry name" value="SMALL RIBOSOMAL SUBUNIT PROTEIN BS1C"/>
    <property type="match status" value="1"/>
</dbReference>
<dbReference type="GO" id="GO:0022627">
    <property type="term" value="C:cytosolic small ribosomal subunit"/>
    <property type="evidence" value="ECO:0007669"/>
    <property type="project" value="TreeGrafter"/>
</dbReference>
<dbReference type="Gene3D" id="2.40.50.140">
    <property type="entry name" value="Nucleic acid-binding proteins"/>
    <property type="match status" value="3"/>
</dbReference>
<keyword evidence="3" id="KW-0687">Ribonucleoprotein</keyword>
<dbReference type="GO" id="GO:0003729">
    <property type="term" value="F:mRNA binding"/>
    <property type="evidence" value="ECO:0007669"/>
    <property type="project" value="UniProtKB-ARBA"/>
</dbReference>
<accession>A0AAU9ET98</accession>
<reference evidence="5 6" key="1">
    <citation type="submission" date="2023-08" db="EMBL/GenBank/DDBJ databases">
        <title>Helicovermis profunda gen. nov., sp. nov., a novel mesophilic, fermentative bacterium within the Bacillota from a deep-sea hydrothermal vent chimney.</title>
        <authorList>
            <person name="Miyazaki U."/>
            <person name="Mizutani D."/>
            <person name="Hashimoto Y."/>
            <person name="Tame A."/>
            <person name="Sawayama S."/>
            <person name="Miyazaki J."/>
            <person name="Takai K."/>
            <person name="Nakagawa S."/>
        </authorList>
    </citation>
    <scope>NUCLEOTIDE SEQUENCE [LARGE SCALE GENOMIC DNA]</scope>
    <source>
        <strain evidence="5 6">S502</strain>
    </source>
</reference>
<feature type="domain" description="S1 motif" evidence="4">
    <location>
        <begin position="146"/>
        <end position="212"/>
    </location>
</feature>
<keyword evidence="2 5" id="KW-0689">Ribosomal protein</keyword>
<dbReference type="CDD" id="cd04465">
    <property type="entry name" value="S1_RPS1_repeat_ec2_hs2"/>
    <property type="match status" value="1"/>
</dbReference>
<dbReference type="AlphaFoldDB" id="A0AAU9ET98"/>
<evidence type="ECO:0000313" key="5">
    <source>
        <dbReference type="EMBL" id="BEP28280.1"/>
    </source>
</evidence>
<dbReference type="SMART" id="SM00316">
    <property type="entry name" value="S1"/>
    <property type="match status" value="4"/>
</dbReference>
<comment type="similarity">
    <text evidence="1">Belongs to the bacterial ribosomal protein bS1 family.</text>
</comment>
<evidence type="ECO:0000256" key="3">
    <source>
        <dbReference type="ARBA" id="ARBA00023274"/>
    </source>
</evidence>
<gene>
    <name evidence="5" type="primary">rpsA_1</name>
    <name evidence="5" type="ORF">HLPR_06110</name>
</gene>
<dbReference type="InterPro" id="IPR035104">
    <property type="entry name" value="Ribosomal_protein_S1-like"/>
</dbReference>
<proteinExistence type="inferred from homology"/>
<dbReference type="NCBIfam" id="NF005208">
    <property type="entry name" value="PRK06676.1"/>
    <property type="match status" value="1"/>
</dbReference>
<organism evidence="5 6">
    <name type="scientific">Helicovermis profundi</name>
    <dbReference type="NCBI Taxonomy" id="3065157"/>
    <lineage>
        <taxon>Bacteria</taxon>
        <taxon>Bacillati</taxon>
        <taxon>Bacillota</taxon>
        <taxon>Clostridia</taxon>
        <taxon>Helicovermis</taxon>
    </lineage>
</organism>
<keyword evidence="6" id="KW-1185">Reference proteome</keyword>
<feature type="domain" description="S1 motif" evidence="4">
    <location>
        <begin position="318"/>
        <end position="387"/>
    </location>
</feature>
<evidence type="ECO:0000259" key="4">
    <source>
        <dbReference type="PROSITE" id="PS50126"/>
    </source>
</evidence>
<dbReference type="InterPro" id="IPR003029">
    <property type="entry name" value="S1_domain"/>
</dbReference>
<dbReference type="CDD" id="cd05688">
    <property type="entry name" value="S1_RPS1_repeat_ec3"/>
    <property type="match status" value="1"/>
</dbReference>
<dbReference type="PROSITE" id="PS50126">
    <property type="entry name" value="S1"/>
    <property type="match status" value="4"/>
</dbReference>
<dbReference type="RefSeq" id="WP_338536606.1">
    <property type="nucleotide sequence ID" value="NZ_AP028654.1"/>
</dbReference>
<sequence>MSDNIKEKNEAVNINEEINMDQSEVEENKTEEVIEEVIEESMDDFMEQIDKSMNRIYPEDILKGRVISVNDEEVIVNIGYIMDGIITREEFSEDGILNPRDIVNVGDEINAFVVKVDDGEGNIVLSRKRAERIVVWDDLQKFYDKEEDITVGIDELVKGGALAHFKGVRIFIPASHVSASYTEDLTEYIGVEMKIRLIEFDKDSKKVVGSRKVVEKEELDVLKNNLWSVIKIGEKRNGVVRRLEKYGAFVDIGGTDGLLHISEMSFKRILHPSEVMSEGDKIEVIVQDFDKEKGRISLKLAVQYENPWDDIYSRFNVGDIVEGNVVRLKPFGAFIDIGEGIEGLLHISEISEERVNKVSDVLKINQKVEVAILDIKQDEKRISLSIKEALNNDSSYDFDDYEEDDKGIEPTLGDLFKDKFDKLKF</sequence>
<dbReference type="InterPro" id="IPR012340">
    <property type="entry name" value="NA-bd_OB-fold"/>
</dbReference>
<dbReference type="Pfam" id="PF00575">
    <property type="entry name" value="S1"/>
    <property type="match status" value="4"/>
</dbReference>
<evidence type="ECO:0000256" key="1">
    <source>
        <dbReference type="ARBA" id="ARBA00006767"/>
    </source>
</evidence>
<dbReference type="KEGG" id="hprf:HLPR_06110"/>
<dbReference type="PRINTS" id="PR00681">
    <property type="entry name" value="RIBOSOMALS1"/>
</dbReference>
<feature type="domain" description="S1 motif" evidence="4">
    <location>
        <begin position="59"/>
        <end position="128"/>
    </location>
</feature>
<dbReference type="SUPFAM" id="SSF50249">
    <property type="entry name" value="Nucleic acid-binding proteins"/>
    <property type="match status" value="4"/>
</dbReference>
<name>A0AAU9ET98_9FIRM</name>